<comment type="caution">
    <text evidence="1">The sequence shown here is derived from an EMBL/GenBank/DDBJ whole genome shotgun (WGS) entry which is preliminary data.</text>
</comment>
<reference evidence="1 2" key="1">
    <citation type="journal article" date="2019" name="Commun. Biol.">
        <title>The bagworm genome reveals a unique fibroin gene that provides high tensile strength.</title>
        <authorList>
            <person name="Kono N."/>
            <person name="Nakamura H."/>
            <person name="Ohtoshi R."/>
            <person name="Tomita M."/>
            <person name="Numata K."/>
            <person name="Arakawa K."/>
        </authorList>
    </citation>
    <scope>NUCLEOTIDE SEQUENCE [LARGE SCALE GENOMIC DNA]</scope>
</reference>
<dbReference type="OrthoDB" id="6626419at2759"/>
<dbReference type="EMBL" id="BGZK01000072">
    <property type="protein sequence ID" value="GBP15514.1"/>
    <property type="molecule type" value="Genomic_DNA"/>
</dbReference>
<evidence type="ECO:0000313" key="2">
    <source>
        <dbReference type="Proteomes" id="UP000299102"/>
    </source>
</evidence>
<gene>
    <name evidence="1" type="ORF">EVAR_9292_1</name>
</gene>
<evidence type="ECO:0008006" key="3">
    <source>
        <dbReference type="Google" id="ProtNLM"/>
    </source>
</evidence>
<organism evidence="1 2">
    <name type="scientific">Eumeta variegata</name>
    <name type="common">Bagworm moth</name>
    <name type="synonym">Eumeta japonica</name>
    <dbReference type="NCBI Taxonomy" id="151549"/>
    <lineage>
        <taxon>Eukaryota</taxon>
        <taxon>Metazoa</taxon>
        <taxon>Ecdysozoa</taxon>
        <taxon>Arthropoda</taxon>
        <taxon>Hexapoda</taxon>
        <taxon>Insecta</taxon>
        <taxon>Pterygota</taxon>
        <taxon>Neoptera</taxon>
        <taxon>Endopterygota</taxon>
        <taxon>Lepidoptera</taxon>
        <taxon>Glossata</taxon>
        <taxon>Ditrysia</taxon>
        <taxon>Tineoidea</taxon>
        <taxon>Psychidae</taxon>
        <taxon>Oiketicinae</taxon>
        <taxon>Eumeta</taxon>
    </lineage>
</organism>
<accession>A0A4C1TMX8</accession>
<dbReference type="AlphaFoldDB" id="A0A4C1TMX8"/>
<dbReference type="Proteomes" id="UP000299102">
    <property type="component" value="Unassembled WGS sequence"/>
</dbReference>
<protein>
    <recommendedName>
        <fullName evidence="3">RNA-directed DNA polymerase from transposon X-element</fullName>
    </recommendedName>
</protein>
<name>A0A4C1TMX8_EUMVA</name>
<keyword evidence="2" id="KW-1185">Reference proteome</keyword>
<proteinExistence type="predicted"/>
<evidence type="ECO:0000313" key="1">
    <source>
        <dbReference type="EMBL" id="GBP15514.1"/>
    </source>
</evidence>
<sequence length="135" mass="15201">MRPPAGGCPKPTIRITEWKRVSIALEEVDTPPLNNISNVFERTDEIDSAIGALTNHISTVVKRCSRVVPAEIIGIPKSEKPRDVPARYRPIILLSGLGKIYEKILKTRLSEYLFGKGLIINEKFRFRPKHSCPPQ</sequence>